<reference evidence="3" key="1">
    <citation type="submission" date="2025-08" db="UniProtKB">
        <authorList>
            <consortium name="Ensembl"/>
        </authorList>
    </citation>
    <scope>IDENTIFICATION</scope>
</reference>
<feature type="region of interest" description="Disordered" evidence="1">
    <location>
        <begin position="167"/>
        <end position="227"/>
    </location>
</feature>
<dbReference type="STRING" id="1676925.ENSPKIP00000028785"/>
<dbReference type="SUPFAM" id="SSF50729">
    <property type="entry name" value="PH domain-like"/>
    <property type="match status" value="1"/>
</dbReference>
<feature type="compositionally biased region" description="Low complexity" evidence="1">
    <location>
        <begin position="400"/>
        <end position="418"/>
    </location>
</feature>
<dbReference type="InterPro" id="IPR042986">
    <property type="entry name" value="PLEKHS1"/>
</dbReference>
<sequence length="431" mass="49727">MNPQRIPSTQTVFYTTVADVEEVRTGHLIKSPPAGRFKSLKSWKKRFFVLFKTIWGTHLLKYYRSEDEREKAQGVIDLSKISVIYPAPEKQKRWEWIHKTFKCPPDCVLYIHANDRDYYLISELKLEVDGWFSDIYKALRNLSSKDDTRSRSASAPSIDMLLAEHQASNKTGNRRPASCLEHKAQEDARHSHYDTPKSILDIMAQGNEEDDDDDDDDEAEEEESFYTRMDRMYEMLKDEEHLYENFPMKQESQSLSSVTEETKRMKIVDPQVNNGGWSDSFTEENITEDISDPESLSKTEIKQRDQPLNQEACAKWQEQIDGDKIPIWKEISVDLSDLKHHLKLEDADGTPCVSEWSPPLGSTCLFHKGDQILAVNDMKTDCVADLQMFLGKLLKQKVHTPSPTSRSGTRTWTGLRHSHSHTSLLPLLRSQ</sequence>
<feature type="compositionally biased region" description="Acidic residues" evidence="1">
    <location>
        <begin position="207"/>
        <end position="224"/>
    </location>
</feature>
<feature type="region of interest" description="Disordered" evidence="1">
    <location>
        <begin position="399"/>
        <end position="418"/>
    </location>
</feature>
<organism evidence="3 4">
    <name type="scientific">Paramormyrops kingsleyae</name>
    <dbReference type="NCBI Taxonomy" id="1676925"/>
    <lineage>
        <taxon>Eukaryota</taxon>
        <taxon>Metazoa</taxon>
        <taxon>Chordata</taxon>
        <taxon>Craniata</taxon>
        <taxon>Vertebrata</taxon>
        <taxon>Euteleostomi</taxon>
        <taxon>Actinopterygii</taxon>
        <taxon>Neopterygii</taxon>
        <taxon>Teleostei</taxon>
        <taxon>Osteoglossocephala</taxon>
        <taxon>Osteoglossomorpha</taxon>
        <taxon>Osteoglossiformes</taxon>
        <taxon>Mormyridae</taxon>
        <taxon>Paramormyrops</taxon>
    </lineage>
</organism>
<dbReference type="InterPro" id="IPR011993">
    <property type="entry name" value="PH-like_dom_sf"/>
</dbReference>
<evidence type="ECO:0000259" key="2">
    <source>
        <dbReference type="PROSITE" id="PS50003"/>
    </source>
</evidence>
<accession>A0A3B3SEW1</accession>
<dbReference type="AlphaFoldDB" id="A0A3B3SEW1"/>
<dbReference type="Gene3D" id="2.30.29.30">
    <property type="entry name" value="Pleckstrin-homology domain (PH domain)/Phosphotyrosine-binding domain (PTB)"/>
    <property type="match status" value="1"/>
</dbReference>
<dbReference type="Ensembl" id="ENSPKIT00000009572.1">
    <property type="protein sequence ID" value="ENSPKIP00000028785.1"/>
    <property type="gene ID" value="ENSPKIG00000010276.1"/>
</dbReference>
<reference evidence="3" key="2">
    <citation type="submission" date="2025-09" db="UniProtKB">
        <authorList>
            <consortium name="Ensembl"/>
        </authorList>
    </citation>
    <scope>IDENTIFICATION</scope>
</reference>
<evidence type="ECO:0000313" key="3">
    <source>
        <dbReference type="Ensembl" id="ENSPKIP00000028785.1"/>
    </source>
</evidence>
<dbReference type="Pfam" id="PF00169">
    <property type="entry name" value="PH"/>
    <property type="match status" value="1"/>
</dbReference>
<dbReference type="PANTHER" id="PTHR47014:SF1">
    <property type="entry name" value="PLECKSTRIN HOMOLOGY DOMAIN-CONTAINING FAMILY S MEMBER 1"/>
    <property type="match status" value="1"/>
</dbReference>
<name>A0A3B3SEW1_9TELE</name>
<dbReference type="PANTHER" id="PTHR47014">
    <property type="entry name" value="PLECKSTRIN HOMOLOGY DOMAIN-CONTAINING FAMILY S MEMBER 1"/>
    <property type="match status" value="1"/>
</dbReference>
<evidence type="ECO:0000313" key="4">
    <source>
        <dbReference type="Proteomes" id="UP000261540"/>
    </source>
</evidence>
<dbReference type="Proteomes" id="UP000261540">
    <property type="component" value="Unplaced"/>
</dbReference>
<keyword evidence="4" id="KW-1185">Reference proteome</keyword>
<dbReference type="InterPro" id="IPR001849">
    <property type="entry name" value="PH_domain"/>
</dbReference>
<evidence type="ECO:0000256" key="1">
    <source>
        <dbReference type="SAM" id="MobiDB-lite"/>
    </source>
</evidence>
<protein>
    <submittedName>
        <fullName evidence="3">Pleckstrin homology domain containing S1, tandem duplicate 2</fullName>
    </submittedName>
</protein>
<feature type="domain" description="PH" evidence="2">
    <location>
        <begin position="21"/>
        <end position="140"/>
    </location>
</feature>
<dbReference type="SMART" id="SM00233">
    <property type="entry name" value="PH"/>
    <property type="match status" value="1"/>
</dbReference>
<dbReference type="PROSITE" id="PS50003">
    <property type="entry name" value="PH_DOMAIN"/>
    <property type="match status" value="1"/>
</dbReference>
<feature type="compositionally biased region" description="Basic and acidic residues" evidence="1">
    <location>
        <begin position="180"/>
        <end position="195"/>
    </location>
</feature>
<proteinExistence type="predicted"/>
<dbReference type="GeneTree" id="ENSGT00390000006729"/>